<evidence type="ECO:0000259" key="3">
    <source>
        <dbReference type="PROSITE" id="PS50887"/>
    </source>
</evidence>
<dbReference type="PANTHER" id="PTHR45138">
    <property type="entry name" value="REGULATORY COMPONENTS OF SENSORY TRANSDUCTION SYSTEM"/>
    <property type="match status" value="1"/>
</dbReference>
<dbReference type="SUPFAM" id="SSF55073">
    <property type="entry name" value="Nucleotide cyclase"/>
    <property type="match status" value="1"/>
</dbReference>
<dbReference type="RefSeq" id="WP_202094691.1">
    <property type="nucleotide sequence ID" value="NZ_CP061035.1"/>
</dbReference>
<dbReference type="InterPro" id="IPR029787">
    <property type="entry name" value="Nucleotide_cyclase"/>
</dbReference>
<dbReference type="PANTHER" id="PTHR45138:SF9">
    <property type="entry name" value="DIGUANYLATE CYCLASE DGCM-RELATED"/>
    <property type="match status" value="1"/>
</dbReference>
<dbReference type="Pfam" id="PF00990">
    <property type="entry name" value="GGDEF"/>
    <property type="match status" value="1"/>
</dbReference>
<dbReference type="GO" id="GO:1902201">
    <property type="term" value="P:negative regulation of bacterial-type flagellum-dependent cell motility"/>
    <property type="evidence" value="ECO:0007669"/>
    <property type="project" value="TreeGrafter"/>
</dbReference>
<dbReference type="NCBIfam" id="TIGR00254">
    <property type="entry name" value="GGDEF"/>
    <property type="match status" value="1"/>
</dbReference>
<dbReference type="GO" id="GO:0005886">
    <property type="term" value="C:plasma membrane"/>
    <property type="evidence" value="ECO:0007669"/>
    <property type="project" value="TreeGrafter"/>
</dbReference>
<dbReference type="Proteomes" id="UP000595894">
    <property type="component" value="Chromosome"/>
</dbReference>
<dbReference type="CDD" id="cd01949">
    <property type="entry name" value="GGDEF"/>
    <property type="match status" value="1"/>
</dbReference>
<organism evidence="4 5">
    <name type="scientific">Sphingomonas aliaeris</name>
    <dbReference type="NCBI Taxonomy" id="2759526"/>
    <lineage>
        <taxon>Bacteria</taxon>
        <taxon>Pseudomonadati</taxon>
        <taxon>Pseudomonadota</taxon>
        <taxon>Alphaproteobacteria</taxon>
        <taxon>Sphingomonadales</taxon>
        <taxon>Sphingomonadaceae</taxon>
        <taxon>Sphingomonas</taxon>
    </lineage>
</organism>
<dbReference type="GO" id="GO:0052621">
    <property type="term" value="F:diguanylate cyclase activity"/>
    <property type="evidence" value="ECO:0007669"/>
    <property type="project" value="UniProtKB-EC"/>
</dbReference>
<dbReference type="PROSITE" id="PS50887">
    <property type="entry name" value="GGDEF"/>
    <property type="match status" value="1"/>
</dbReference>
<dbReference type="EMBL" id="CP061035">
    <property type="protein sequence ID" value="QQV77784.1"/>
    <property type="molecule type" value="Genomic_DNA"/>
</dbReference>
<dbReference type="Gene3D" id="3.30.70.270">
    <property type="match status" value="1"/>
</dbReference>
<sequence>MIFRRRHKNGADGLPDAAMEDLYDVMAFLSEQDLPATPINFELAFLRKNDPRSLAARAIDAILIGGDRITQAQANQIVSAYRQLGGGTDREKSEKEAAGHTRLRHQTLHLADLTGEAMSATGQFGRDLSEHLDEMDGGQSAQAVADSISAMIDLTGDTERRLSAAIEQIESLNTELAAAKNDAARDALTGLVNRRGLQVHLDALEPHGCTALAICDIDRFKNINDRHGHQVGDRVIQAVAESIATSCEPHIVARWGGEEFVVLMDGVALEDAASLIEAANRNLQGRSFRVRDTGEALSPVTFSAGVVMIDDGKAEDAITAADALLYQAKVEGRDRVLTVHPAALAA</sequence>
<reference evidence="5" key="1">
    <citation type="submission" date="2020-09" db="EMBL/GenBank/DDBJ databases">
        <title>Sphingomonas sp., a new species isolated from pork steak.</title>
        <authorList>
            <person name="Heidler von Heilborn D."/>
        </authorList>
    </citation>
    <scope>NUCLEOTIDE SEQUENCE [LARGE SCALE GENOMIC DNA]</scope>
</reference>
<accession>A0A974S4S7</accession>
<feature type="domain" description="GGDEF" evidence="3">
    <location>
        <begin position="208"/>
        <end position="341"/>
    </location>
</feature>
<protein>
    <recommendedName>
        <fullName evidence="1">diguanylate cyclase</fullName>
        <ecNumber evidence="1">2.7.7.65</ecNumber>
    </recommendedName>
</protein>
<dbReference type="EC" id="2.7.7.65" evidence="1"/>
<name>A0A974S4S7_9SPHN</name>
<keyword evidence="5" id="KW-1185">Reference proteome</keyword>
<dbReference type="InterPro" id="IPR050469">
    <property type="entry name" value="Diguanylate_Cyclase"/>
</dbReference>
<evidence type="ECO:0000313" key="5">
    <source>
        <dbReference type="Proteomes" id="UP000595894"/>
    </source>
</evidence>
<dbReference type="InterPro" id="IPR043128">
    <property type="entry name" value="Rev_trsase/Diguanyl_cyclase"/>
</dbReference>
<dbReference type="GO" id="GO:0043709">
    <property type="term" value="P:cell adhesion involved in single-species biofilm formation"/>
    <property type="evidence" value="ECO:0007669"/>
    <property type="project" value="TreeGrafter"/>
</dbReference>
<gene>
    <name evidence="4" type="ORF">H5J25_03150</name>
</gene>
<dbReference type="KEGG" id="sari:H5J25_03150"/>
<dbReference type="SMART" id="SM00267">
    <property type="entry name" value="GGDEF"/>
    <property type="match status" value="1"/>
</dbReference>
<evidence type="ECO:0000313" key="4">
    <source>
        <dbReference type="EMBL" id="QQV77784.1"/>
    </source>
</evidence>
<comment type="catalytic activity">
    <reaction evidence="2">
        <text>2 GTP = 3',3'-c-di-GMP + 2 diphosphate</text>
        <dbReference type="Rhea" id="RHEA:24898"/>
        <dbReference type="ChEBI" id="CHEBI:33019"/>
        <dbReference type="ChEBI" id="CHEBI:37565"/>
        <dbReference type="ChEBI" id="CHEBI:58805"/>
        <dbReference type="EC" id="2.7.7.65"/>
    </reaction>
</comment>
<dbReference type="InterPro" id="IPR000160">
    <property type="entry name" value="GGDEF_dom"/>
</dbReference>
<evidence type="ECO:0000256" key="1">
    <source>
        <dbReference type="ARBA" id="ARBA00012528"/>
    </source>
</evidence>
<dbReference type="AlphaFoldDB" id="A0A974S4S7"/>
<evidence type="ECO:0000256" key="2">
    <source>
        <dbReference type="ARBA" id="ARBA00034247"/>
    </source>
</evidence>
<proteinExistence type="predicted"/>